<dbReference type="InterPro" id="IPR047654">
    <property type="entry name" value="IS1634_transpos"/>
</dbReference>
<dbReference type="Pfam" id="PF01609">
    <property type="entry name" value="DDE_Tnp_1"/>
    <property type="match status" value="1"/>
</dbReference>
<dbReference type="AlphaFoldDB" id="A5CZ67"/>
<gene>
    <name evidence="2" type="ordered locus">PTH_2526</name>
</gene>
<dbReference type="GO" id="GO:0006313">
    <property type="term" value="P:DNA transposition"/>
    <property type="evidence" value="ECO:0007669"/>
    <property type="project" value="InterPro"/>
</dbReference>
<dbReference type="InterPro" id="IPR012337">
    <property type="entry name" value="RNaseH-like_sf"/>
</dbReference>
<dbReference type="SUPFAM" id="SSF53098">
    <property type="entry name" value="Ribonuclease H-like"/>
    <property type="match status" value="1"/>
</dbReference>
<dbReference type="GO" id="GO:0004803">
    <property type="term" value="F:transposase activity"/>
    <property type="evidence" value="ECO:0007669"/>
    <property type="project" value="InterPro"/>
</dbReference>
<dbReference type="Proteomes" id="UP000006556">
    <property type="component" value="Chromosome"/>
</dbReference>
<dbReference type="PANTHER" id="PTHR34614:SF2">
    <property type="entry name" value="TRANSPOSASE IS4-LIKE DOMAIN-CONTAINING PROTEIN"/>
    <property type="match status" value="1"/>
</dbReference>
<protein>
    <submittedName>
        <fullName evidence="2">Hypothetical membrane protein</fullName>
    </submittedName>
</protein>
<keyword evidence="3" id="KW-1185">Reference proteome</keyword>
<sequence>MLEIIWYTIPMFIKITKAKTSQYVQLVRSYREDGRVKHEVILNLGKLEQIENNPSFQRLAKRLAEISKVQQSAEIKDCSEADIVNWGYLIYQRIWKEYNLDKLLAHLTRNRKVQFSLNDASFLMVVQHLLQPRSKLATYTHQGHFVNLPKVTLNQLYRSLDLLCEYKEQLEEALFQANRNLFNMQIDMVFYDVTTFSFESVRADSLRDFGFSKNGKFKEVQVVMGLMVDCEGRPIGYELFPGNTFDGKTLDRALTALKERFDIRRVIIVADRGINSKVNLKKIVDQGYSYIFASRLKKMSEGVQKEIFSGGYEEIEFPEGSGEKIRYKVIDYVNRVKDENGKIYKLPERLIITYSDKRAKKDREDRNRLLEKARSLLEDKSKIRAGNKRGGKKYLKEITSGEVDWALDEEAILRDEKFDGYYGIQTNEKDLRPLEVVSAYHTLWKIEESFRIMKSTLEVQPIFHWTEKRIKGHFVACFLAFLLERTLELKLKRAGEHSSCEQIREALNSMNFSKVDIDDKTYLIKTRGTELSKKILRLLHIKPLPNVMSSDEFAKGV</sequence>
<organism evidence="2 3">
    <name type="scientific">Pelotomaculum thermopropionicum (strain DSM 13744 / JCM 10971 / SI)</name>
    <dbReference type="NCBI Taxonomy" id="370438"/>
    <lineage>
        <taxon>Bacteria</taxon>
        <taxon>Bacillati</taxon>
        <taxon>Bacillota</taxon>
        <taxon>Clostridia</taxon>
        <taxon>Eubacteriales</taxon>
        <taxon>Desulfotomaculaceae</taxon>
        <taxon>Pelotomaculum</taxon>
    </lineage>
</organism>
<reference evidence="3" key="1">
    <citation type="journal article" date="2008" name="Genome Res.">
        <title>The genome of Pelotomaculum thermopropionicum reveals niche-associated evolution in anaerobic microbiota.</title>
        <authorList>
            <person name="Kosaka T."/>
            <person name="Kato S."/>
            <person name="Shimoyama T."/>
            <person name="Ishii S."/>
            <person name="Abe T."/>
            <person name="Watanabe K."/>
        </authorList>
    </citation>
    <scope>NUCLEOTIDE SEQUENCE [LARGE SCALE GENOMIC DNA]</scope>
    <source>
        <strain evidence="3">DSM 13744 / JCM 10971 / SI</strain>
    </source>
</reference>
<accession>A5CZ67</accession>
<dbReference type="eggNOG" id="COG5421">
    <property type="taxonomic scope" value="Bacteria"/>
</dbReference>
<dbReference type="GO" id="GO:0003677">
    <property type="term" value="F:DNA binding"/>
    <property type="evidence" value="ECO:0007669"/>
    <property type="project" value="InterPro"/>
</dbReference>
<dbReference type="STRING" id="370438.PTH_2526"/>
<evidence type="ECO:0000313" key="3">
    <source>
        <dbReference type="Proteomes" id="UP000006556"/>
    </source>
</evidence>
<dbReference type="KEGG" id="pth:PTH_2526"/>
<feature type="domain" description="Transposase IS4-like" evidence="1">
    <location>
        <begin position="189"/>
        <end position="481"/>
    </location>
</feature>
<evidence type="ECO:0000259" key="1">
    <source>
        <dbReference type="Pfam" id="PF01609"/>
    </source>
</evidence>
<proteinExistence type="predicted"/>
<dbReference type="InterPro" id="IPR002559">
    <property type="entry name" value="Transposase_11"/>
</dbReference>
<dbReference type="NCBIfam" id="NF033559">
    <property type="entry name" value="transpos_IS1634"/>
    <property type="match status" value="1"/>
</dbReference>
<name>A5CZ67_PELTS</name>
<evidence type="ECO:0000313" key="2">
    <source>
        <dbReference type="EMBL" id="BAF60707.1"/>
    </source>
</evidence>
<dbReference type="HOGENOM" id="CLU_022426_4_1_9"/>
<dbReference type="PANTHER" id="PTHR34614">
    <property type="match status" value="1"/>
</dbReference>
<dbReference type="EMBL" id="AP009389">
    <property type="protein sequence ID" value="BAF60707.1"/>
    <property type="molecule type" value="Genomic_DNA"/>
</dbReference>